<dbReference type="Gene3D" id="3.40.50.300">
    <property type="entry name" value="P-loop containing nucleotide triphosphate hydrolases"/>
    <property type="match status" value="1"/>
</dbReference>
<evidence type="ECO:0000313" key="5">
    <source>
        <dbReference type="Proteomes" id="UP000445000"/>
    </source>
</evidence>
<evidence type="ECO:0000256" key="1">
    <source>
        <dbReference type="ARBA" id="ARBA00012417"/>
    </source>
</evidence>
<proteinExistence type="predicted"/>
<dbReference type="InterPro" id="IPR004622">
    <property type="entry name" value="DNA_pol_HolB"/>
</dbReference>
<dbReference type="InterPro" id="IPR027417">
    <property type="entry name" value="P-loop_NTPase"/>
</dbReference>
<name>A0A829YL35_9GAMM</name>
<dbReference type="InterPro" id="IPR050238">
    <property type="entry name" value="DNA_Rep/Repair_Clamp_Loader"/>
</dbReference>
<dbReference type="Proteomes" id="UP000445000">
    <property type="component" value="Unassembled WGS sequence"/>
</dbReference>
<keyword evidence="2" id="KW-0808">Transferase</keyword>
<keyword evidence="2" id="KW-0239">DNA-directed DNA polymerase</keyword>
<gene>
    <name evidence="4" type="ORF">GCM10011487_54580</name>
</gene>
<dbReference type="NCBIfam" id="TIGR00678">
    <property type="entry name" value="holB"/>
    <property type="match status" value="1"/>
</dbReference>
<dbReference type="Pfam" id="PF13177">
    <property type="entry name" value="DNA_pol3_delta2"/>
    <property type="match status" value="1"/>
</dbReference>
<keyword evidence="5" id="KW-1185">Reference proteome</keyword>
<dbReference type="GO" id="GO:0009360">
    <property type="term" value="C:DNA polymerase III complex"/>
    <property type="evidence" value="ECO:0007669"/>
    <property type="project" value="InterPro"/>
</dbReference>
<dbReference type="PANTHER" id="PTHR11669">
    <property type="entry name" value="REPLICATION FACTOR C / DNA POLYMERASE III GAMMA-TAU SUBUNIT"/>
    <property type="match status" value="1"/>
</dbReference>
<comment type="catalytic activity">
    <reaction evidence="3">
        <text>DNA(n) + a 2'-deoxyribonucleoside 5'-triphosphate = DNA(n+1) + diphosphate</text>
        <dbReference type="Rhea" id="RHEA:22508"/>
        <dbReference type="Rhea" id="RHEA-COMP:17339"/>
        <dbReference type="Rhea" id="RHEA-COMP:17340"/>
        <dbReference type="ChEBI" id="CHEBI:33019"/>
        <dbReference type="ChEBI" id="CHEBI:61560"/>
        <dbReference type="ChEBI" id="CHEBI:173112"/>
        <dbReference type="EC" id="2.7.7.7"/>
    </reaction>
</comment>
<protein>
    <recommendedName>
        <fullName evidence="1">DNA-directed DNA polymerase</fullName>
        <ecNumber evidence="1">2.7.7.7</ecNumber>
    </recommendedName>
</protein>
<dbReference type="GO" id="GO:0003677">
    <property type="term" value="F:DNA binding"/>
    <property type="evidence" value="ECO:0007669"/>
    <property type="project" value="InterPro"/>
</dbReference>
<dbReference type="SUPFAM" id="SSF52540">
    <property type="entry name" value="P-loop containing nucleoside triphosphate hydrolases"/>
    <property type="match status" value="1"/>
</dbReference>
<dbReference type="AlphaFoldDB" id="A0A829YL35"/>
<dbReference type="EMBL" id="BLJN01000006">
    <property type="protein sequence ID" value="GFE83458.1"/>
    <property type="molecule type" value="Genomic_DNA"/>
</dbReference>
<accession>A0A829YL35</accession>
<evidence type="ECO:0000313" key="4">
    <source>
        <dbReference type="EMBL" id="GFE83458.1"/>
    </source>
</evidence>
<comment type="caution">
    <text evidence="4">The sequence shown here is derived from an EMBL/GenBank/DDBJ whole genome shotgun (WGS) entry which is preliminary data.</text>
</comment>
<dbReference type="EC" id="2.7.7.7" evidence="1"/>
<dbReference type="GO" id="GO:0003887">
    <property type="term" value="F:DNA-directed DNA polymerase activity"/>
    <property type="evidence" value="ECO:0007669"/>
    <property type="project" value="UniProtKB-KW"/>
</dbReference>
<dbReference type="GO" id="GO:0006261">
    <property type="term" value="P:DNA-templated DNA replication"/>
    <property type="evidence" value="ECO:0007669"/>
    <property type="project" value="TreeGrafter"/>
</dbReference>
<evidence type="ECO:0000256" key="2">
    <source>
        <dbReference type="ARBA" id="ARBA00022932"/>
    </source>
</evidence>
<evidence type="ECO:0000256" key="3">
    <source>
        <dbReference type="ARBA" id="ARBA00049244"/>
    </source>
</evidence>
<dbReference type="GO" id="GO:0008408">
    <property type="term" value="F:3'-5' exonuclease activity"/>
    <property type="evidence" value="ECO:0007669"/>
    <property type="project" value="InterPro"/>
</dbReference>
<dbReference type="RefSeq" id="WP_161815074.1">
    <property type="nucleotide sequence ID" value="NZ_BLJN01000006.1"/>
</dbReference>
<organism evidence="4 5">
    <name type="scientific">Steroidobacter agaridevorans</name>
    <dbReference type="NCBI Taxonomy" id="2695856"/>
    <lineage>
        <taxon>Bacteria</taxon>
        <taxon>Pseudomonadati</taxon>
        <taxon>Pseudomonadota</taxon>
        <taxon>Gammaproteobacteria</taxon>
        <taxon>Steroidobacterales</taxon>
        <taxon>Steroidobacteraceae</taxon>
        <taxon>Steroidobacter</taxon>
    </lineage>
</organism>
<reference evidence="5" key="1">
    <citation type="submission" date="2020-01" db="EMBL/GenBank/DDBJ databases">
        <title>'Steroidobacter agaridevorans' sp. nov., agar-degrading bacteria isolated from rhizosphere soils.</title>
        <authorList>
            <person name="Ikenaga M."/>
            <person name="Kataoka M."/>
            <person name="Murouchi A."/>
            <person name="Katsuragi S."/>
            <person name="Sakai M."/>
        </authorList>
    </citation>
    <scope>NUCLEOTIDE SEQUENCE [LARGE SCALE GENOMIC DNA]</scope>
    <source>
        <strain evidence="5">YU21-B</strain>
    </source>
</reference>
<keyword evidence="2" id="KW-0548">Nucleotidyltransferase</keyword>
<sequence>MAKKEEQAEPRSLPSPRLLPWHTAAIGQLRQAWTANRLPHAILVQGAEGLGTESFAAWLSAAVLCEKSVDGALEVCGACASCALIKAGSHPDLHWVAPEEDKTQLSVDQVRAACEKLSKTSFRQGYKVAIIEPAHQMTPGAANSVLKTLEEPSKGSLLVLLTSRPSGLLPTVRSRCQKLTITRPSTADAMAWLQKESGKAVSPALLAFSGGAPLKALAYADGAFDSLNQHMQKSLRDLLSGDADVTQVAAEWEKDALIDRLVWLDLWLSSLARTGIAGSDDRVTFPGGPAHLPSPSRPLNISALYSMVDRTRALKAQLARTALQRELAVESWLIALLEVLAPGKAPVARAS</sequence>
<dbReference type="PANTHER" id="PTHR11669:SF8">
    <property type="entry name" value="DNA POLYMERASE III SUBUNIT DELTA"/>
    <property type="match status" value="1"/>
</dbReference>